<dbReference type="NCBIfam" id="NF033679">
    <property type="entry name" value="DNRLRE_dom"/>
    <property type="match status" value="1"/>
</dbReference>
<sequence>MGKEKYIRIVLIVISLMLVFPGVVLGEPIDITEESGAIQSDTSKLNIESDLSDSKRGIEKKVVKELKEKRDYNTKHYLLEDGTMKAEVYQGNAHYLDALNNWEDIDSTLIDEVDIDTSKMKVSKEIASEAKAISNTNKAKKAKSIDRSQTNFRALHVPFNVTIPKDYRKGYSISKGTDKLGFVPLNANKAVGIVDMKERNSVLYKNAWQQTDVKLTVTNEGIKEFIYLLDQQAPKKFSFELNTKLSSKLEHGQLYIAPLWMADSKGAFKYIAPTITSVGNKTFFHIEVDTTGMTFPITIDPSVGFVRMVKSDTYVDSKFPTMNYGPFSEIKVGHISGYYNGSMTYESYNGYYNFDLSGFNNASVITDAMLFLYAKNINLIPGTGQLNIAAYRVTSPWSTYGMTWNTRASYTTDNAASQRTFTSTSTGWWHWYVLNIVKDAIITNQPYGFMMQHTADKSGLGGYVNFSSEASTTYPGGPDYRPHLVIFHDPYNRTLQRWQTYKDYINNAETHYYKFKAPKTDTYHFSLKAPASKNYDIEIASESGTSTTVIATGNQPTGVQEEISIRLTQDQTYYIRVYGMNGSYDTSNPYTLRVTDNARVYNYDQAGRLQSMIYEKGLTRYTIYYYYDNNGNLINKVPSSSAITS</sequence>
<dbReference type="Pfam" id="PF24517">
    <property type="entry name" value="CBM96"/>
    <property type="match status" value="1"/>
</dbReference>
<dbReference type="Pfam" id="PF04151">
    <property type="entry name" value="PPC"/>
    <property type="match status" value="1"/>
</dbReference>
<dbReference type="EMBL" id="JAHZIJ010000028">
    <property type="protein sequence ID" value="MBW7477661.1"/>
    <property type="molecule type" value="Genomic_DNA"/>
</dbReference>
<gene>
    <name evidence="6" type="ORF">K0T92_23345</name>
</gene>
<evidence type="ECO:0000259" key="5">
    <source>
        <dbReference type="Pfam" id="PF24517"/>
    </source>
</evidence>
<dbReference type="Proteomes" id="UP000812277">
    <property type="component" value="Unassembled WGS sequence"/>
</dbReference>
<evidence type="ECO:0000313" key="6">
    <source>
        <dbReference type="EMBL" id="MBW7477661.1"/>
    </source>
</evidence>
<evidence type="ECO:0000256" key="3">
    <source>
        <dbReference type="ARBA" id="ARBA00022729"/>
    </source>
</evidence>
<evidence type="ECO:0000256" key="2">
    <source>
        <dbReference type="ARBA" id="ARBA00022525"/>
    </source>
</evidence>
<dbReference type="InterPro" id="IPR055372">
    <property type="entry name" value="CBM96"/>
</dbReference>
<comment type="subcellular location">
    <subcellularLocation>
        <location evidence="1">Secreted</location>
    </subcellularLocation>
</comment>
<feature type="domain" description="Carbohydrate-binding module family 96" evidence="5">
    <location>
        <begin position="309"/>
        <end position="472"/>
    </location>
</feature>
<reference evidence="6 7" key="1">
    <citation type="submission" date="2021-07" db="EMBL/GenBank/DDBJ databases">
        <title>Paenibacillus radiodurans sp. nov., isolated from the southeastern edge of Tengger Desert.</title>
        <authorList>
            <person name="Zhang G."/>
        </authorList>
    </citation>
    <scope>NUCLEOTIDE SEQUENCE [LARGE SCALE GENOMIC DNA]</scope>
    <source>
        <strain evidence="6 7">DT7-4</strain>
    </source>
</reference>
<name>A0ABS7DCN0_9BACL</name>
<dbReference type="Gene3D" id="2.60.120.380">
    <property type="match status" value="1"/>
</dbReference>
<organism evidence="6 7">
    <name type="scientific">Paenibacillus oenotherae</name>
    <dbReference type="NCBI Taxonomy" id="1435645"/>
    <lineage>
        <taxon>Bacteria</taxon>
        <taxon>Bacillati</taxon>
        <taxon>Bacillota</taxon>
        <taxon>Bacilli</taxon>
        <taxon>Bacillales</taxon>
        <taxon>Paenibacillaceae</taxon>
        <taxon>Paenibacillus</taxon>
    </lineage>
</organism>
<evidence type="ECO:0000256" key="1">
    <source>
        <dbReference type="ARBA" id="ARBA00004613"/>
    </source>
</evidence>
<protein>
    <submittedName>
        <fullName evidence="6">DNRLRE domain-containing protein</fullName>
    </submittedName>
</protein>
<comment type="caution">
    <text evidence="6">The sequence shown here is derived from an EMBL/GenBank/DDBJ whole genome shotgun (WGS) entry which is preliminary data.</text>
</comment>
<dbReference type="SUPFAM" id="SSF89260">
    <property type="entry name" value="Collagen-binding domain"/>
    <property type="match status" value="1"/>
</dbReference>
<dbReference type="RefSeq" id="WP_219875038.1">
    <property type="nucleotide sequence ID" value="NZ_JAHZIJ010000028.1"/>
</dbReference>
<evidence type="ECO:0000313" key="7">
    <source>
        <dbReference type="Proteomes" id="UP000812277"/>
    </source>
</evidence>
<proteinExistence type="predicted"/>
<accession>A0ABS7DCN0</accession>
<feature type="domain" description="Peptidase C-terminal archaeal/bacterial" evidence="4">
    <location>
        <begin position="510"/>
        <end position="579"/>
    </location>
</feature>
<dbReference type="InterPro" id="IPR007280">
    <property type="entry name" value="Peptidase_C_arc/bac"/>
</dbReference>
<keyword evidence="7" id="KW-1185">Reference proteome</keyword>
<keyword evidence="3" id="KW-0732">Signal</keyword>
<keyword evidence="2" id="KW-0964">Secreted</keyword>
<evidence type="ECO:0000259" key="4">
    <source>
        <dbReference type="Pfam" id="PF04151"/>
    </source>
</evidence>